<dbReference type="Proteomes" id="UP000017200">
    <property type="component" value="Unassembled WGS sequence"/>
</dbReference>
<evidence type="ECO:0000256" key="1">
    <source>
        <dbReference type="SAM" id="MobiDB-lite"/>
    </source>
</evidence>
<feature type="compositionally biased region" description="Polar residues" evidence="1">
    <location>
        <begin position="173"/>
        <end position="184"/>
    </location>
</feature>
<organism evidence="2">
    <name type="scientific">Microbotryum lychnidis-dioicae (strain p1A1 Lamole / MvSl-1064)</name>
    <name type="common">Anther smut fungus</name>
    <dbReference type="NCBI Taxonomy" id="683840"/>
    <lineage>
        <taxon>Eukaryota</taxon>
        <taxon>Fungi</taxon>
        <taxon>Dikarya</taxon>
        <taxon>Basidiomycota</taxon>
        <taxon>Pucciniomycotina</taxon>
        <taxon>Microbotryomycetes</taxon>
        <taxon>Microbotryales</taxon>
        <taxon>Microbotryaceae</taxon>
        <taxon>Microbotryum</taxon>
    </lineage>
</organism>
<feature type="compositionally biased region" description="Low complexity" evidence="1">
    <location>
        <begin position="108"/>
        <end position="124"/>
    </location>
</feature>
<reference evidence="2 4" key="3">
    <citation type="journal article" date="2015" name="BMC Genomics">
        <title>Sex and parasites: genomic and transcriptomic analysis of Microbotryum lychnidis-dioicae, the biotrophic and plant-castrating anther smut fungus.</title>
        <authorList>
            <person name="Perlin M.H."/>
            <person name="Amselem J."/>
            <person name="Fontanillas E."/>
            <person name="Toh S.S."/>
            <person name="Chen Z."/>
            <person name="Goldberg J."/>
            <person name="Duplessis S."/>
            <person name="Henrissat B."/>
            <person name="Young S."/>
            <person name="Zeng Q."/>
            <person name="Aguileta G."/>
            <person name="Petit E."/>
            <person name="Badouin H."/>
            <person name="Andrews J."/>
            <person name="Razeeq D."/>
            <person name="Gabaldon T."/>
            <person name="Quesneville H."/>
            <person name="Giraud T."/>
            <person name="Hood M.E."/>
            <person name="Schultz D.J."/>
            <person name="Cuomo C.A."/>
        </authorList>
    </citation>
    <scope>NUCLEOTIDE SEQUENCE [LARGE SCALE GENOMIC DNA]</scope>
    <source>
        <strain evidence="2">P1A1 Lamole</strain>
        <strain evidence="4">p1A1 Lamole</strain>
    </source>
</reference>
<feature type="compositionally biased region" description="Low complexity" evidence="1">
    <location>
        <begin position="758"/>
        <end position="768"/>
    </location>
</feature>
<feature type="compositionally biased region" description="Polar residues" evidence="1">
    <location>
        <begin position="375"/>
        <end position="387"/>
    </location>
</feature>
<feature type="compositionally biased region" description="Low complexity" evidence="1">
    <location>
        <begin position="291"/>
        <end position="328"/>
    </location>
</feature>
<feature type="region of interest" description="Disordered" evidence="1">
    <location>
        <begin position="484"/>
        <end position="507"/>
    </location>
</feature>
<dbReference type="SUPFAM" id="SSF53335">
    <property type="entry name" value="S-adenosyl-L-methionine-dependent methyltransferases"/>
    <property type="match status" value="1"/>
</dbReference>
<dbReference type="EMBL" id="AEIJ01000598">
    <property type="status" value="NOT_ANNOTATED_CDS"/>
    <property type="molecule type" value="Genomic_DNA"/>
</dbReference>
<accession>U5HEV2</accession>
<feature type="compositionally biased region" description="Basic residues" evidence="1">
    <location>
        <begin position="81"/>
        <end position="93"/>
    </location>
</feature>
<evidence type="ECO:0000313" key="3">
    <source>
        <dbReference type="EnsemblFungi" id="MVLG_05641T0"/>
    </source>
</evidence>
<reference evidence="4" key="1">
    <citation type="submission" date="2010-11" db="EMBL/GenBank/DDBJ databases">
        <title>The genome sequence of Microbotryum violaceum strain p1A1 Lamole.</title>
        <authorList>
            <person name="Cuomo C."/>
            <person name="Perlin M."/>
            <person name="Young S.K."/>
            <person name="Zeng Q."/>
            <person name="Gargeya S."/>
            <person name="Alvarado L."/>
            <person name="Berlin A."/>
            <person name="Chapman S.B."/>
            <person name="Chen Z."/>
            <person name="Freedman E."/>
            <person name="Gellesch M."/>
            <person name="Goldberg J."/>
            <person name="Griggs A."/>
            <person name="Gujja S."/>
            <person name="Heilman E."/>
            <person name="Heiman D."/>
            <person name="Howarth C."/>
            <person name="Mehta T."/>
            <person name="Neiman D."/>
            <person name="Pearson M."/>
            <person name="Roberts A."/>
            <person name="Saif S."/>
            <person name="Shea T."/>
            <person name="Shenoy N."/>
            <person name="Sisk P."/>
            <person name="Stolte C."/>
            <person name="Sykes S."/>
            <person name="White J."/>
            <person name="Yandava C."/>
            <person name="Haas B."/>
            <person name="Nusbaum C."/>
            <person name="Birren B."/>
        </authorList>
    </citation>
    <scope>NUCLEOTIDE SEQUENCE [LARGE SCALE GENOMIC DNA]</scope>
    <source>
        <strain evidence="4">p1A1 Lamole</strain>
    </source>
</reference>
<dbReference type="HOGENOM" id="CLU_313130_0_0_1"/>
<feature type="region of interest" description="Disordered" evidence="1">
    <location>
        <begin position="1"/>
        <end position="129"/>
    </location>
</feature>
<dbReference type="Gene3D" id="3.40.50.150">
    <property type="entry name" value="Vaccinia Virus protein VP39"/>
    <property type="match status" value="1"/>
</dbReference>
<dbReference type="EMBL" id="GL541722">
    <property type="protein sequence ID" value="KDE03887.1"/>
    <property type="molecule type" value="Genomic_DNA"/>
</dbReference>
<dbReference type="InterPro" id="IPR029063">
    <property type="entry name" value="SAM-dependent_MTases_sf"/>
</dbReference>
<dbReference type="STRING" id="683840.U5HEV2"/>
<evidence type="ECO:0000313" key="2">
    <source>
        <dbReference type="EMBL" id="KDE03887.1"/>
    </source>
</evidence>
<dbReference type="PANTHER" id="PTHR31009">
    <property type="entry name" value="S-ADENOSYL-L-METHIONINE:CARBOXYL METHYLTRANSFERASE FAMILY PROTEIN"/>
    <property type="match status" value="1"/>
</dbReference>
<feature type="region of interest" description="Disordered" evidence="1">
    <location>
        <begin position="290"/>
        <end position="418"/>
    </location>
</feature>
<dbReference type="OrthoDB" id="2561385at2759"/>
<feature type="compositionally biased region" description="Low complexity" evidence="1">
    <location>
        <begin position="388"/>
        <end position="401"/>
    </location>
</feature>
<gene>
    <name evidence="2" type="ORF">MVLG_05641</name>
</gene>
<feature type="region of interest" description="Disordered" evidence="1">
    <location>
        <begin position="719"/>
        <end position="776"/>
    </location>
</feature>
<evidence type="ECO:0000313" key="4">
    <source>
        <dbReference type="Proteomes" id="UP000017200"/>
    </source>
</evidence>
<feature type="compositionally biased region" description="Polar residues" evidence="1">
    <location>
        <begin position="193"/>
        <end position="204"/>
    </location>
</feature>
<feature type="compositionally biased region" description="Acidic residues" evidence="1">
    <location>
        <begin position="47"/>
        <end position="56"/>
    </location>
</feature>
<proteinExistence type="predicted"/>
<protein>
    <submittedName>
        <fullName evidence="2 3">Uncharacterized protein</fullName>
    </submittedName>
</protein>
<sequence>MPSSSSPTRSRAIDMPSPVPSTSAVPYSESITAPISHLGICDANGSDGEDEEEYDQDVPLSFDSNQDTIAARRSQVSSAKAGRRSAISRRRPSRGTSSETVVGDGAMSPSSMKSSPSVTPGSSPTRYRKASATIQALKIPMPQSSATSFTDSEACLSAMTATINNFGLVGNRHGSSVTPTTATFSRLDADTPHASSARSGTDSSRTPKLDDGHTRQNVERKFSPIPVVESSRRQVDMPGAVSSGGSANRKDYVPTLPSPLSNSYITSDDYWSSGAGFGFDLISPRLQGDFPFPSSSPGAGPSPISMSSASSTNAVSAPASPFSTTSSFHDGGLSMSQSPPTSLPRRLQALPSPPIQPDSGGPRARGRGHAVSIYDRSSPSASIPPYQTSTSSSSRSTSLSRANEMPLTPPESVSESGRHSIFSSTGAWHDVLGVAASSMSYASMDYRLPQGESAAAATRAATSSKQGMADDLMSLQDMTAAPQRQRMPLGHHTQSRSAGSPVDGGKRVNNHDLMAGSGGGHFGPATRELLAAAISQAIDRVPLSAEDEVIHMVEYGAMNSRSASLFPAVISNLAIRHELLRKEKGPNVGGDDDALSFQITHADRLEADFRPLAKLLETSSDSYLNAHWLSEHRPSLENQVFLSFVTRPFGSKVMPRKSVTFGFSAMALHWLSTDRKYRMAPASIAHGELMAFLSARATEFKTGGLLALAYIARSEDKAASGLNRGPSAAARIGGGGEGLSRPTIVSASSDPEGFNPASVSSSLESSRPSLRHRSATTPVVPTLRKDIWEVFTSVLSLAIQRLVSTELLKPAVARQLLALPIHPRTPKQSKAVLKSMQHAWDVETEEIVKLSHPAWAGLKHETVSPASYADQSIQLLKVFWESEIRSIMREALVSRAACEFTLDCLWNVVKEKLEEEGPHPLELEVQIILLRRKPDA</sequence>
<dbReference type="InParanoid" id="U5HEV2"/>
<keyword evidence="4" id="KW-1185">Reference proteome</keyword>
<dbReference type="InterPro" id="IPR005299">
    <property type="entry name" value="MeTrfase_7"/>
</dbReference>
<reference evidence="2" key="2">
    <citation type="submission" date="2010-11" db="EMBL/GenBank/DDBJ databases">
        <authorList>
            <consortium name="The Broad Institute Genome Sequencing Platform"/>
            <person name="Earl A."/>
            <person name="Ward D."/>
            <person name="Feldgarden M."/>
            <person name="Gevers D."/>
            <person name="Butler R."/>
            <person name="Young S.K."/>
            <person name="Zeng Q."/>
            <person name="Gargeya S."/>
            <person name="Fitzgerald M."/>
            <person name="Haas B."/>
            <person name="Abouelleil A."/>
            <person name="Alvarado L."/>
            <person name="Arachchi H.M."/>
            <person name="Berlin A."/>
            <person name="Brown A."/>
            <person name="Chapman S.B."/>
            <person name="Chen Z."/>
            <person name="Dunbar C."/>
            <person name="Freedman E."/>
            <person name="Gearin G."/>
            <person name="Gellesch M."/>
            <person name="Goldberg J."/>
            <person name="Griggs A."/>
            <person name="Gujja S."/>
            <person name="Heilman E."/>
            <person name="Heiman D."/>
            <person name="Howarth C."/>
            <person name="Larson L."/>
            <person name="Lui A."/>
            <person name="MacDonald P.J.P."/>
            <person name="Mehta T."/>
            <person name="Montmayeur A."/>
            <person name="Murphy C."/>
            <person name="Neiman D."/>
            <person name="Pearson M."/>
            <person name="Priest M."/>
            <person name="Roberts A."/>
            <person name="Saif S."/>
            <person name="Shea T."/>
            <person name="Shenoy N."/>
            <person name="Sisk P."/>
            <person name="Stolte C."/>
            <person name="Sykes S."/>
            <person name="White J."/>
            <person name="Yandava C."/>
            <person name="Wortman J."/>
            <person name="Nusbaum C."/>
            <person name="Birren B."/>
        </authorList>
    </citation>
    <scope>NUCLEOTIDE SEQUENCE</scope>
    <source>
        <strain evidence="2">P1A1 Lamole</strain>
    </source>
</reference>
<dbReference type="EnsemblFungi" id="MVLG_05641T0">
    <property type="protein sequence ID" value="MVLG_05641T0"/>
    <property type="gene ID" value="MVLG_05641"/>
</dbReference>
<feature type="region of interest" description="Disordered" evidence="1">
    <location>
        <begin position="229"/>
        <end position="256"/>
    </location>
</feature>
<feature type="compositionally biased region" description="Polar residues" evidence="1">
    <location>
        <begin position="20"/>
        <end position="33"/>
    </location>
</feature>
<feature type="region of interest" description="Disordered" evidence="1">
    <location>
        <begin position="173"/>
        <end position="217"/>
    </location>
</feature>
<feature type="compositionally biased region" description="Basic and acidic residues" evidence="1">
    <location>
        <begin position="205"/>
        <end position="217"/>
    </location>
</feature>
<reference evidence="3" key="4">
    <citation type="submission" date="2015-06" db="UniProtKB">
        <authorList>
            <consortium name="EnsemblFungi"/>
        </authorList>
    </citation>
    <scope>IDENTIFICATION</scope>
</reference>
<name>U5HEV2_USTV1</name>
<dbReference type="AlphaFoldDB" id="U5HEV2"/>
<dbReference type="GO" id="GO:0008168">
    <property type="term" value="F:methyltransferase activity"/>
    <property type="evidence" value="ECO:0007669"/>
    <property type="project" value="InterPro"/>
</dbReference>